<evidence type="ECO:0000313" key="2">
    <source>
        <dbReference type="EMBL" id="KIJ26339.1"/>
    </source>
</evidence>
<dbReference type="HOGENOM" id="CLU_1180873_0_0_1"/>
<protein>
    <submittedName>
        <fullName evidence="2">Uncharacterized protein</fullName>
    </submittedName>
</protein>
<keyword evidence="3" id="KW-1185">Reference proteome</keyword>
<dbReference type="AlphaFoldDB" id="A0A0C9TWZ5"/>
<accession>A0A0C9TWZ5</accession>
<reference evidence="2 3" key="1">
    <citation type="submission" date="2014-06" db="EMBL/GenBank/DDBJ databases">
        <title>Evolutionary Origins and Diversification of the Mycorrhizal Mutualists.</title>
        <authorList>
            <consortium name="DOE Joint Genome Institute"/>
            <consortium name="Mycorrhizal Genomics Consortium"/>
            <person name="Kohler A."/>
            <person name="Kuo A."/>
            <person name="Nagy L.G."/>
            <person name="Floudas D."/>
            <person name="Copeland A."/>
            <person name="Barry K.W."/>
            <person name="Cichocki N."/>
            <person name="Veneault-Fourrey C."/>
            <person name="LaButti K."/>
            <person name="Lindquist E.A."/>
            <person name="Lipzen A."/>
            <person name="Lundell T."/>
            <person name="Morin E."/>
            <person name="Murat C."/>
            <person name="Riley R."/>
            <person name="Ohm R."/>
            <person name="Sun H."/>
            <person name="Tunlid A."/>
            <person name="Henrissat B."/>
            <person name="Grigoriev I.V."/>
            <person name="Hibbett D.S."/>
            <person name="Martin F."/>
        </authorList>
    </citation>
    <scope>NUCLEOTIDE SEQUENCE [LARGE SCALE GENOMIC DNA]</scope>
    <source>
        <strain evidence="2 3">SS14</strain>
    </source>
</reference>
<feature type="region of interest" description="Disordered" evidence="1">
    <location>
        <begin position="1"/>
        <end position="76"/>
    </location>
</feature>
<dbReference type="EMBL" id="KN837374">
    <property type="protein sequence ID" value="KIJ26339.1"/>
    <property type="molecule type" value="Genomic_DNA"/>
</dbReference>
<organism evidence="2 3">
    <name type="scientific">Sphaerobolus stellatus (strain SS14)</name>
    <dbReference type="NCBI Taxonomy" id="990650"/>
    <lineage>
        <taxon>Eukaryota</taxon>
        <taxon>Fungi</taxon>
        <taxon>Dikarya</taxon>
        <taxon>Basidiomycota</taxon>
        <taxon>Agaricomycotina</taxon>
        <taxon>Agaricomycetes</taxon>
        <taxon>Phallomycetidae</taxon>
        <taxon>Geastrales</taxon>
        <taxon>Sphaerobolaceae</taxon>
        <taxon>Sphaerobolus</taxon>
    </lineage>
</organism>
<dbReference type="OrthoDB" id="3256444at2759"/>
<sequence length="251" mass="28272">MAPKQKSLPPVEPRSSTRNRIANIRLRDPNNVDVGKAPASLIPKKTSAKISTSKEVDVPASQAAGSKRKQSLTEVATNSEIEEVLPSPKKSKKKYILLLILIHSQELAPTEDVDKERFLKDLTGLDKRGDLPAEGKTMDVNHFFDKPCKDIKDNSHRKSTLVPDVTTLRRHMQSTHKDAYLKWVKATPGAVNKLPEFITQQQKEAEKLQERVIPYSDELFKQAAVEWLIATDQPIQALEHPKFQEMIDIPS</sequence>
<gene>
    <name evidence="2" type="ORF">M422DRAFT_272626</name>
</gene>
<proteinExistence type="predicted"/>
<evidence type="ECO:0000313" key="3">
    <source>
        <dbReference type="Proteomes" id="UP000054279"/>
    </source>
</evidence>
<name>A0A0C9TWZ5_SPHS4</name>
<dbReference type="Proteomes" id="UP000054279">
    <property type="component" value="Unassembled WGS sequence"/>
</dbReference>
<evidence type="ECO:0000256" key="1">
    <source>
        <dbReference type="SAM" id="MobiDB-lite"/>
    </source>
</evidence>